<dbReference type="Pfam" id="PF11845">
    <property type="entry name" value="Tll0287-like"/>
    <property type="match status" value="1"/>
</dbReference>
<organism evidence="3 4">
    <name type="scientific">Novimethylophilus kurashikiensis</name>
    <dbReference type="NCBI Taxonomy" id="1825523"/>
    <lineage>
        <taxon>Bacteria</taxon>
        <taxon>Pseudomonadati</taxon>
        <taxon>Pseudomonadota</taxon>
        <taxon>Betaproteobacteria</taxon>
        <taxon>Nitrosomonadales</taxon>
        <taxon>Methylophilaceae</taxon>
        <taxon>Novimethylophilus</taxon>
    </lineage>
</organism>
<reference evidence="3 4" key="1">
    <citation type="journal article" date="2018" name="Environ. Microbiol.">
        <title>Isolation and genomic characterization of Novimethylophilus kurashikiensis gen. nov. sp. nov., a new lanthanide-dependent methylotrophic species of Methylophilaceae.</title>
        <authorList>
            <person name="Lv H."/>
            <person name="Sahin N."/>
            <person name="Tani A."/>
        </authorList>
    </citation>
    <scope>NUCLEOTIDE SEQUENCE [LARGE SCALE GENOMIC DNA]</scope>
    <source>
        <strain evidence="3 4">La2-4</strain>
    </source>
</reference>
<dbReference type="RefSeq" id="WP_109016560.1">
    <property type="nucleotide sequence ID" value="NZ_BDOQ01000018.1"/>
</dbReference>
<dbReference type="OrthoDB" id="9797588at2"/>
<evidence type="ECO:0000256" key="1">
    <source>
        <dbReference type="SAM" id="SignalP"/>
    </source>
</evidence>
<dbReference type="InterPro" id="IPR021796">
    <property type="entry name" value="Tll0287-like_dom"/>
</dbReference>
<name>A0A2R5FB11_9PROT</name>
<dbReference type="Proteomes" id="UP000245081">
    <property type="component" value="Unassembled WGS sequence"/>
</dbReference>
<keyword evidence="1" id="KW-0732">Signal</keyword>
<evidence type="ECO:0000313" key="4">
    <source>
        <dbReference type="Proteomes" id="UP000245081"/>
    </source>
</evidence>
<dbReference type="EMBL" id="BDOQ01000018">
    <property type="protein sequence ID" value="GBG15416.1"/>
    <property type="molecule type" value="Genomic_DNA"/>
</dbReference>
<feature type="signal peptide" evidence="1">
    <location>
        <begin position="1"/>
        <end position="20"/>
    </location>
</feature>
<gene>
    <name evidence="3" type="ORF">NMK_3023</name>
</gene>
<evidence type="ECO:0000313" key="3">
    <source>
        <dbReference type="EMBL" id="GBG15416.1"/>
    </source>
</evidence>
<comment type="caution">
    <text evidence="3">The sequence shown here is derived from an EMBL/GenBank/DDBJ whole genome shotgun (WGS) entry which is preliminary data.</text>
</comment>
<feature type="chain" id="PRO_5015325473" evidence="1">
    <location>
        <begin position="21"/>
        <end position="190"/>
    </location>
</feature>
<evidence type="ECO:0000259" key="2">
    <source>
        <dbReference type="Pfam" id="PF11845"/>
    </source>
</evidence>
<accession>A0A2R5FB11</accession>
<dbReference type="AlphaFoldDB" id="A0A2R5FB11"/>
<protein>
    <submittedName>
        <fullName evidence="3">Thiosulfate transporter subunit</fullName>
    </submittedName>
</protein>
<proteinExistence type="predicted"/>
<keyword evidence="4" id="KW-1185">Reference proteome</keyword>
<feature type="domain" description="Tll0287-like" evidence="2">
    <location>
        <begin position="30"/>
        <end position="186"/>
    </location>
</feature>
<sequence>MKLRFIFAVLAAAMSWGAQAGQAAPNLEESRKTAQEFIQKFSDALKQKTHEGGTEAAMEVCKTMVPAMEAQYSKDGRVLRRVSDKLRNQGRATPDDWETRMLGRADLALQNGLSPSTIEFSETRDESDGHWFRYFKAIPVQPMCLQCHGQSYQIPDDIKARLAHDYPDDKATGYSAGALIGGVSIKTKLN</sequence>